<dbReference type="InterPro" id="IPR006764">
    <property type="entry name" value="SAM_dep_MeTrfase_SAV2177_type"/>
</dbReference>
<gene>
    <name evidence="1" type="ORF">ACFPM7_24170</name>
</gene>
<sequence>MRTPDTDQPHPARVYDYLLGGACNFAADRAFAERLIAAMPGAPTAAKINRAFLRRAVRAALDLGVTQFLDLGSGIPTVGNTHEAAPGAKVVYVDHDPIAVAHSRDVLAEVPDARIVAADVRDGEAVLAGARELLDFDRPVAVLAVAILHFLDDAAAALAPYRSVMAPGSVLAMTHATRDAENTGVDEARRLYSGSGMPSYARTKAEVSALFEGMSLLPPGVVWTNQWRPETADETDPTSSVAYGAVGHLA</sequence>
<reference evidence="2" key="1">
    <citation type="journal article" date="2019" name="Int. J. Syst. Evol. Microbiol.">
        <title>The Global Catalogue of Microorganisms (GCM) 10K type strain sequencing project: providing services to taxonomists for standard genome sequencing and annotation.</title>
        <authorList>
            <consortium name="The Broad Institute Genomics Platform"/>
            <consortium name="The Broad Institute Genome Sequencing Center for Infectious Disease"/>
            <person name="Wu L."/>
            <person name="Ma J."/>
        </authorList>
    </citation>
    <scope>NUCLEOTIDE SEQUENCE [LARGE SCALE GENOMIC DNA]</scope>
    <source>
        <strain evidence="2">CCUG 59778</strain>
    </source>
</reference>
<dbReference type="EC" id="2.1.1.-" evidence="1"/>
<dbReference type="PIRSF" id="PIRSF017393">
    <property type="entry name" value="MTase_SAV2177"/>
    <property type="match status" value="1"/>
</dbReference>
<accession>A0ABW0EVJ4</accession>
<keyword evidence="1" id="KW-0489">Methyltransferase</keyword>
<dbReference type="Proteomes" id="UP001596157">
    <property type="component" value="Unassembled WGS sequence"/>
</dbReference>
<keyword evidence="1" id="KW-0808">Transferase</keyword>
<dbReference type="GO" id="GO:0008168">
    <property type="term" value="F:methyltransferase activity"/>
    <property type="evidence" value="ECO:0007669"/>
    <property type="project" value="UniProtKB-KW"/>
</dbReference>
<protein>
    <submittedName>
        <fullName evidence="1">SAM-dependent methyltransferase</fullName>
        <ecNumber evidence="1">2.1.1.-</ecNumber>
    </submittedName>
</protein>
<dbReference type="Pfam" id="PF04672">
    <property type="entry name" value="Methyltransf_19"/>
    <property type="match status" value="1"/>
</dbReference>
<name>A0ABW0EVJ4_9PSEU</name>
<evidence type="ECO:0000313" key="1">
    <source>
        <dbReference type="EMBL" id="MFC5290164.1"/>
    </source>
</evidence>
<proteinExistence type="predicted"/>
<comment type="caution">
    <text evidence="1">The sequence shown here is derived from an EMBL/GenBank/DDBJ whole genome shotgun (WGS) entry which is preliminary data.</text>
</comment>
<dbReference type="CDD" id="cd02440">
    <property type="entry name" value="AdoMet_MTases"/>
    <property type="match status" value="1"/>
</dbReference>
<evidence type="ECO:0000313" key="2">
    <source>
        <dbReference type="Proteomes" id="UP001596157"/>
    </source>
</evidence>
<keyword evidence="2" id="KW-1185">Reference proteome</keyword>
<dbReference type="EMBL" id="JBHSKF010000015">
    <property type="protein sequence ID" value="MFC5290164.1"/>
    <property type="molecule type" value="Genomic_DNA"/>
</dbReference>
<dbReference type="InterPro" id="IPR029063">
    <property type="entry name" value="SAM-dependent_MTases_sf"/>
</dbReference>
<organism evidence="1 2">
    <name type="scientific">Actinokineospora guangxiensis</name>
    <dbReference type="NCBI Taxonomy" id="1490288"/>
    <lineage>
        <taxon>Bacteria</taxon>
        <taxon>Bacillati</taxon>
        <taxon>Actinomycetota</taxon>
        <taxon>Actinomycetes</taxon>
        <taxon>Pseudonocardiales</taxon>
        <taxon>Pseudonocardiaceae</taxon>
        <taxon>Actinokineospora</taxon>
    </lineage>
</organism>
<dbReference type="Gene3D" id="3.40.50.150">
    <property type="entry name" value="Vaccinia Virus protein VP39"/>
    <property type="match status" value="1"/>
</dbReference>
<dbReference type="RefSeq" id="WP_378250048.1">
    <property type="nucleotide sequence ID" value="NZ_JBHSKF010000015.1"/>
</dbReference>
<dbReference type="GO" id="GO:0032259">
    <property type="term" value="P:methylation"/>
    <property type="evidence" value="ECO:0007669"/>
    <property type="project" value="UniProtKB-KW"/>
</dbReference>
<dbReference type="SUPFAM" id="SSF53335">
    <property type="entry name" value="S-adenosyl-L-methionine-dependent methyltransferases"/>
    <property type="match status" value="1"/>
</dbReference>